<proteinExistence type="inferred from homology"/>
<keyword evidence="3" id="KW-0378">Hydrolase</keyword>
<dbReference type="PANTHER" id="PTHR21661:SF35">
    <property type="entry name" value="EPOXIDE HYDROLASE"/>
    <property type="match status" value="1"/>
</dbReference>
<reference evidence="5 6" key="1">
    <citation type="submission" date="2023-07" db="EMBL/GenBank/DDBJ databases">
        <title>Sorghum-associated microbial communities from plants grown in Nebraska, USA.</title>
        <authorList>
            <person name="Schachtman D."/>
        </authorList>
    </citation>
    <scope>NUCLEOTIDE SEQUENCE [LARGE SCALE GENOMIC DNA]</scope>
    <source>
        <strain evidence="5 6">3262</strain>
    </source>
</reference>
<dbReference type="InterPro" id="IPR029058">
    <property type="entry name" value="AB_hydrolase_fold"/>
</dbReference>
<keyword evidence="6" id="KW-1185">Reference proteome</keyword>
<organism evidence="5 6">
    <name type="scientific">Mucilaginibacter pocheonensis</name>
    <dbReference type="NCBI Taxonomy" id="398050"/>
    <lineage>
        <taxon>Bacteria</taxon>
        <taxon>Pseudomonadati</taxon>
        <taxon>Bacteroidota</taxon>
        <taxon>Sphingobacteriia</taxon>
        <taxon>Sphingobacteriales</taxon>
        <taxon>Sphingobacteriaceae</taxon>
        <taxon>Mucilaginibacter</taxon>
    </lineage>
</organism>
<accession>A0ABU1T9P2</accession>
<evidence type="ECO:0000313" key="6">
    <source>
        <dbReference type="Proteomes" id="UP001247620"/>
    </source>
</evidence>
<comment type="caution">
    <text evidence="5">The sequence shown here is derived from an EMBL/GenBank/DDBJ whole genome shotgun (WGS) entry which is preliminary data.</text>
</comment>
<dbReference type="PANTHER" id="PTHR21661">
    <property type="entry name" value="EPOXIDE HYDROLASE 1-RELATED"/>
    <property type="match status" value="1"/>
</dbReference>
<evidence type="ECO:0000256" key="2">
    <source>
        <dbReference type="ARBA" id="ARBA00022797"/>
    </source>
</evidence>
<name>A0ABU1T9P2_9SPHI</name>
<dbReference type="PIRSF" id="PIRSF001112">
    <property type="entry name" value="Epoxide_hydrolase"/>
    <property type="match status" value="1"/>
</dbReference>
<dbReference type="SUPFAM" id="SSF53474">
    <property type="entry name" value="alpha/beta-Hydrolases"/>
    <property type="match status" value="1"/>
</dbReference>
<dbReference type="Gene3D" id="3.40.50.1820">
    <property type="entry name" value="alpha/beta hydrolase"/>
    <property type="match status" value="1"/>
</dbReference>
<dbReference type="Proteomes" id="UP001247620">
    <property type="component" value="Unassembled WGS sequence"/>
</dbReference>
<evidence type="ECO:0000256" key="1">
    <source>
        <dbReference type="ARBA" id="ARBA00010088"/>
    </source>
</evidence>
<dbReference type="EMBL" id="JAVDUU010000001">
    <property type="protein sequence ID" value="MDR6941550.1"/>
    <property type="molecule type" value="Genomic_DNA"/>
</dbReference>
<dbReference type="InterPro" id="IPR000639">
    <property type="entry name" value="Epox_hydrolase-like"/>
</dbReference>
<dbReference type="PRINTS" id="PR00412">
    <property type="entry name" value="EPOXHYDRLASE"/>
</dbReference>
<dbReference type="InterPro" id="IPR010497">
    <property type="entry name" value="Epoxide_hydro_N"/>
</dbReference>
<dbReference type="RefSeq" id="WP_310093408.1">
    <property type="nucleotide sequence ID" value="NZ_JAVDUU010000001.1"/>
</dbReference>
<evidence type="ECO:0000256" key="3">
    <source>
        <dbReference type="ARBA" id="ARBA00022801"/>
    </source>
</evidence>
<evidence type="ECO:0000259" key="4">
    <source>
        <dbReference type="Pfam" id="PF06441"/>
    </source>
</evidence>
<sequence length="375" mass="42347">MTKPFKVTVPQEVLNDLKVRLERTRWPDEISGSDWAYGANLSYIKSLIEYWHDTFNWRKIEDEINAYPNFRVEIEGINIHYMHIKGKGKRPVPLIITHGWPGSFLEMMKLIPLLTENSDFSFDLVIPSIPGFGFSDKVNQPGCNSAFVADLWHKLMTGLGYEQYGAQGGDIGSGVSSWLALRYPEHVTGLHLNYIAGSYKPYIPEGEQLTPDVYAFQKTGSIWTDKEGAYAHMHATKPLTAAYGLNDSPAGLCAWIVEKFNGWSDNKGNIEHTFTKDELLANVTLYWVTQTIHSSMRIYNENSQKPLAFGKNDFVKIPVGFASFPKELPTPPRAYIEKGFNIQRWTAMPEGGHFAAVEQPQLLAKDIIDFFSGIS</sequence>
<dbReference type="InterPro" id="IPR016292">
    <property type="entry name" value="Epoxide_hydrolase"/>
</dbReference>
<comment type="similarity">
    <text evidence="1">Belongs to the peptidase S33 family.</text>
</comment>
<keyword evidence="2" id="KW-0058">Aromatic hydrocarbons catabolism</keyword>
<dbReference type="Pfam" id="PF06441">
    <property type="entry name" value="EHN"/>
    <property type="match status" value="1"/>
</dbReference>
<gene>
    <name evidence="5" type="ORF">J2W55_001378</name>
</gene>
<feature type="domain" description="Epoxide hydrolase N-terminal" evidence="4">
    <location>
        <begin position="3"/>
        <end position="107"/>
    </location>
</feature>
<evidence type="ECO:0000313" key="5">
    <source>
        <dbReference type="EMBL" id="MDR6941550.1"/>
    </source>
</evidence>
<protein>
    <submittedName>
        <fullName evidence="5">Pimeloyl-ACP methyl ester carboxylesterase</fullName>
    </submittedName>
</protein>